<dbReference type="InterPro" id="IPR020628">
    <property type="entry name" value="Formate_THF_ligase_CS"/>
</dbReference>
<dbReference type="HOGENOM" id="CLU_003601_3_3_9"/>
<dbReference type="Gene3D" id="3.40.50.300">
    <property type="entry name" value="P-loop containing nucleotide triphosphate hydrolases"/>
    <property type="match status" value="1"/>
</dbReference>
<dbReference type="GO" id="GO:0005524">
    <property type="term" value="F:ATP binding"/>
    <property type="evidence" value="ECO:0007669"/>
    <property type="project" value="UniProtKB-UniRule"/>
</dbReference>
<evidence type="ECO:0000256" key="5">
    <source>
        <dbReference type="ARBA" id="ARBA00022840"/>
    </source>
</evidence>
<reference evidence="7 8" key="2">
    <citation type="journal article" date="2012" name="Stand. Genomic Sci.">
        <title>Complete genome sequence of the moderately thermophilic mineral-sulfide-oxidizing firmicute Sulfobacillus acidophilus type strain (NAL(T)).</title>
        <authorList>
            <person name="Anderson I."/>
            <person name="Chertkov O."/>
            <person name="Chen A."/>
            <person name="Saunders E."/>
            <person name="Lapidus A."/>
            <person name="Nolan M."/>
            <person name="Lucas S."/>
            <person name="Hammon N."/>
            <person name="Deshpande S."/>
            <person name="Cheng J.F."/>
            <person name="Han C."/>
            <person name="Tapia R."/>
            <person name="Goodwin L.A."/>
            <person name="Pitluck S."/>
            <person name="Liolios K."/>
            <person name="Pagani I."/>
            <person name="Ivanova N."/>
            <person name="Mikhailova N."/>
            <person name="Pati A."/>
            <person name="Palaniappan K."/>
            <person name="Land M."/>
            <person name="Pan C."/>
            <person name="Rohde M."/>
            <person name="Pukall R."/>
            <person name="Goker M."/>
            <person name="Detter J.C."/>
            <person name="Woyke T."/>
            <person name="Bristow J."/>
            <person name="Eisen J.A."/>
            <person name="Markowitz V."/>
            <person name="Hugenholtz P."/>
            <person name="Kyrpides N.C."/>
            <person name="Klenk H.P."/>
            <person name="Mavromatis K."/>
        </authorList>
    </citation>
    <scope>NUCLEOTIDE SEQUENCE [LARGE SCALE GENOMIC DNA]</scope>
    <source>
        <strain evidence="8">ATCC 700253 / DSM 10332 / NAL</strain>
    </source>
</reference>
<dbReference type="PROSITE" id="PS00721">
    <property type="entry name" value="FTHFS_1"/>
    <property type="match status" value="1"/>
</dbReference>
<dbReference type="InterPro" id="IPR000559">
    <property type="entry name" value="Formate_THF_ligase"/>
</dbReference>
<dbReference type="EC" id="6.3.4.3" evidence="6"/>
<dbReference type="UniPathway" id="UPA00193"/>
<dbReference type="GO" id="GO:0035999">
    <property type="term" value="P:tetrahydrofolate interconversion"/>
    <property type="evidence" value="ECO:0007669"/>
    <property type="project" value="UniProtKB-UniRule"/>
</dbReference>
<dbReference type="Gene3D" id="3.30.1510.10">
    <property type="entry name" value="Domain 2, N(10)-formyltetrahydrofolate synthetase"/>
    <property type="match status" value="1"/>
</dbReference>
<dbReference type="Gene3D" id="3.10.410.10">
    <property type="entry name" value="Formyltetrahydrofolate synthetase, domain 3"/>
    <property type="match status" value="1"/>
</dbReference>
<dbReference type="STRING" id="679936.Sulac_1932"/>
<organism evidence="7 8">
    <name type="scientific">Sulfobacillus acidophilus (strain ATCC 700253 / DSM 10332 / NAL)</name>
    <dbReference type="NCBI Taxonomy" id="679936"/>
    <lineage>
        <taxon>Bacteria</taxon>
        <taxon>Bacillati</taxon>
        <taxon>Bacillota</taxon>
        <taxon>Clostridia</taxon>
        <taxon>Eubacteriales</taxon>
        <taxon>Clostridiales Family XVII. Incertae Sedis</taxon>
        <taxon>Sulfobacillus</taxon>
    </lineage>
</organism>
<evidence type="ECO:0000256" key="4">
    <source>
        <dbReference type="ARBA" id="ARBA00022741"/>
    </source>
</evidence>
<keyword evidence="2 6" id="KW-0554">One-carbon metabolism</keyword>
<keyword evidence="8" id="KW-1185">Reference proteome</keyword>
<keyword evidence="3 6" id="KW-0436">Ligase</keyword>
<dbReference type="CDD" id="cd00477">
    <property type="entry name" value="FTHFS"/>
    <property type="match status" value="1"/>
</dbReference>
<dbReference type="FunFam" id="3.10.410.10:FF:000001">
    <property type="entry name" value="Putative formate--tetrahydrofolate ligase"/>
    <property type="match status" value="1"/>
</dbReference>
<sequence>MTTTTPPRSMHELTRYLGLGSEDWIPYGRDKAKIPLSVIYRQPRRAKMVLVTATNPTPAGEGKTTLTIGLSQAFQHLGLKAAAALREPSLGPVFGMKGGATGGGKSQLIPAQDINLHFTGDFHAISSAHNLLAALIDNELYQGHRLSAKLRATDITWKRVMDMNDRALRDIVTGLGPGNGVPRQSGFDITAASEVMAVLCLARDAEDLIRRLGRIVIGWSADGPATVDDLGAAPAMAALLKDALMPNLVQTTEGVPAFVHGGPFANIAHGTNSLLATEAALRYADIMVTEAGFGADLGAEKFMDIVAPVLEAAPDAVVLVTTLRSLKYQGGAPVQEASRPQPDFLARGWANLERHIDNLRQYHVPVIVAINRFAADTPAELNWLTRQLDLRQIPAGIADVFGAGGVGGQELAQTVLRTMAASSNEFRPLYDSTLPLTEKIERIATRIYRARSVELSTTARRKLKTYESWGMGDLSVCIAKTPYSFSDDPAERGAPENFVFHVRDVELARGAGYIVPLAGTMVRMPGLPKEPAAYRIKVDPASGDVGGLMES</sequence>
<dbReference type="AlphaFoldDB" id="G8U1A4"/>
<evidence type="ECO:0000256" key="6">
    <source>
        <dbReference type="HAMAP-Rule" id="MF_01543"/>
    </source>
</evidence>
<reference evidence="8" key="1">
    <citation type="submission" date="2011-12" db="EMBL/GenBank/DDBJ databases">
        <title>The complete genome of chromosome of Sulfobacillus acidophilus DSM 10332.</title>
        <authorList>
            <person name="Lucas S."/>
            <person name="Han J."/>
            <person name="Lapidus A."/>
            <person name="Bruce D."/>
            <person name="Goodwin L."/>
            <person name="Pitluck S."/>
            <person name="Peters L."/>
            <person name="Kyrpides N."/>
            <person name="Mavromatis K."/>
            <person name="Ivanova N."/>
            <person name="Mikhailova N."/>
            <person name="Chertkov O."/>
            <person name="Saunders E."/>
            <person name="Detter J.C."/>
            <person name="Tapia R."/>
            <person name="Han C."/>
            <person name="Land M."/>
            <person name="Hauser L."/>
            <person name="Markowitz V."/>
            <person name="Cheng J.-F."/>
            <person name="Hugenholtz P."/>
            <person name="Woyke T."/>
            <person name="Wu D."/>
            <person name="Pukall R."/>
            <person name="Gehrich-Schroeter G."/>
            <person name="Schneider S."/>
            <person name="Klenk H.-P."/>
            <person name="Eisen J.A."/>
        </authorList>
    </citation>
    <scope>NUCLEOTIDE SEQUENCE [LARGE SCALE GENOMIC DNA]</scope>
    <source>
        <strain evidence="8">ATCC 700253 / DSM 10332 / NAL</strain>
    </source>
</reference>
<dbReference type="SUPFAM" id="SSF52540">
    <property type="entry name" value="P-loop containing nucleoside triphosphate hydrolases"/>
    <property type="match status" value="1"/>
</dbReference>
<protein>
    <recommendedName>
        <fullName evidence="6">Formate--tetrahydrofolate ligase</fullName>
        <ecNumber evidence="6">6.3.4.3</ecNumber>
    </recommendedName>
    <alternativeName>
        <fullName evidence="6">Formyltetrahydrofolate synthetase</fullName>
        <shortName evidence="6">FHS</shortName>
        <shortName evidence="6">FTHFS</shortName>
    </alternativeName>
</protein>
<evidence type="ECO:0000256" key="1">
    <source>
        <dbReference type="ARBA" id="ARBA00004777"/>
    </source>
</evidence>
<feature type="binding site" evidence="6">
    <location>
        <begin position="57"/>
        <end position="64"/>
    </location>
    <ligand>
        <name>ATP</name>
        <dbReference type="ChEBI" id="CHEBI:30616"/>
    </ligand>
</feature>
<evidence type="ECO:0000313" key="8">
    <source>
        <dbReference type="Proteomes" id="UP000005439"/>
    </source>
</evidence>
<name>G8U1A4_SULAD</name>
<comment type="catalytic activity">
    <reaction evidence="6">
        <text>(6S)-5,6,7,8-tetrahydrofolate + formate + ATP = (6R)-10-formyltetrahydrofolate + ADP + phosphate</text>
        <dbReference type="Rhea" id="RHEA:20221"/>
        <dbReference type="ChEBI" id="CHEBI:15740"/>
        <dbReference type="ChEBI" id="CHEBI:30616"/>
        <dbReference type="ChEBI" id="CHEBI:43474"/>
        <dbReference type="ChEBI" id="CHEBI:57453"/>
        <dbReference type="ChEBI" id="CHEBI:195366"/>
        <dbReference type="ChEBI" id="CHEBI:456216"/>
        <dbReference type="EC" id="6.3.4.3"/>
    </reaction>
</comment>
<dbReference type="GO" id="GO:0004329">
    <property type="term" value="F:formate-tetrahydrofolate ligase activity"/>
    <property type="evidence" value="ECO:0007669"/>
    <property type="project" value="UniProtKB-UniRule"/>
</dbReference>
<evidence type="ECO:0000313" key="7">
    <source>
        <dbReference type="EMBL" id="AEW05424.1"/>
    </source>
</evidence>
<dbReference type="PATRIC" id="fig|679936.5.peg.1997"/>
<gene>
    <name evidence="6" type="primary">fhs</name>
    <name evidence="7" type="ordered locus">Sulac_1932</name>
</gene>
<dbReference type="HAMAP" id="MF_01543">
    <property type="entry name" value="FTHFS"/>
    <property type="match status" value="1"/>
</dbReference>
<comment type="pathway">
    <text evidence="1 6">One-carbon metabolism; tetrahydrofolate interconversion.</text>
</comment>
<dbReference type="NCBIfam" id="NF010030">
    <property type="entry name" value="PRK13505.1"/>
    <property type="match status" value="1"/>
</dbReference>
<evidence type="ECO:0000256" key="3">
    <source>
        <dbReference type="ARBA" id="ARBA00022598"/>
    </source>
</evidence>
<proteinExistence type="inferred from homology"/>
<dbReference type="Pfam" id="PF01268">
    <property type="entry name" value="FTHFS"/>
    <property type="match status" value="1"/>
</dbReference>
<evidence type="ECO:0000256" key="2">
    <source>
        <dbReference type="ARBA" id="ARBA00022563"/>
    </source>
</evidence>
<dbReference type="InterPro" id="IPR027417">
    <property type="entry name" value="P-loop_NTPase"/>
</dbReference>
<comment type="similarity">
    <text evidence="6">Belongs to the formate--tetrahydrofolate ligase family.</text>
</comment>
<keyword evidence="5 6" id="KW-0067">ATP-binding</keyword>
<dbReference type="KEGG" id="sap:Sulac_1932"/>
<dbReference type="EMBL" id="CP003179">
    <property type="protein sequence ID" value="AEW05424.1"/>
    <property type="molecule type" value="Genomic_DNA"/>
</dbReference>
<dbReference type="Proteomes" id="UP000005439">
    <property type="component" value="Chromosome"/>
</dbReference>
<accession>G8U1A4</accession>
<keyword evidence="4 6" id="KW-0547">Nucleotide-binding</keyword>